<feature type="non-terminal residue" evidence="2">
    <location>
        <position position="1"/>
    </location>
</feature>
<sequence>MTQSAAQKAFLAGRVALAQELYARKIACRLELSSKLLVSEARLRTTLAHEMCHVGAWELDKEWQAPHGPAFWRWAGPDGV</sequence>
<dbReference type="PANTHER" id="PTHR23099:SF0">
    <property type="entry name" value="GERM CELL NUCLEAR ACIDIC PROTEIN"/>
    <property type="match status" value="1"/>
</dbReference>
<reference evidence="2 3" key="1">
    <citation type="submission" date="2020-02" db="EMBL/GenBank/DDBJ databases">
        <title>Draft genome sequence of Haematococcus lacustris strain NIES-144.</title>
        <authorList>
            <person name="Morimoto D."/>
            <person name="Nakagawa S."/>
            <person name="Yoshida T."/>
            <person name="Sawayama S."/>
        </authorList>
    </citation>
    <scope>NUCLEOTIDE SEQUENCE [LARGE SCALE GENOMIC DNA]</scope>
    <source>
        <strain evidence="2 3">NIES-144</strain>
    </source>
</reference>
<protein>
    <submittedName>
        <fullName evidence="2">SprT-like domain-containing protein</fullName>
    </submittedName>
</protein>
<comment type="caution">
    <text evidence="2">The sequence shown here is derived from an EMBL/GenBank/DDBJ whole genome shotgun (WGS) entry which is preliminary data.</text>
</comment>
<gene>
    <name evidence="2" type="ORF">HaLaN_08062</name>
</gene>
<dbReference type="InterPro" id="IPR006640">
    <property type="entry name" value="SprT-like_domain"/>
</dbReference>
<keyword evidence="3" id="KW-1185">Reference proteome</keyword>
<dbReference type="GO" id="GO:0006950">
    <property type="term" value="P:response to stress"/>
    <property type="evidence" value="ECO:0007669"/>
    <property type="project" value="UniProtKB-ARBA"/>
</dbReference>
<dbReference type="PANTHER" id="PTHR23099">
    <property type="entry name" value="TRANSCRIPTIONAL REGULATOR"/>
    <property type="match status" value="1"/>
</dbReference>
<dbReference type="EMBL" id="BLLF01000498">
    <property type="protein sequence ID" value="GFH12385.1"/>
    <property type="molecule type" value="Genomic_DNA"/>
</dbReference>
<dbReference type="Pfam" id="PF10263">
    <property type="entry name" value="SprT-like"/>
    <property type="match status" value="1"/>
</dbReference>
<evidence type="ECO:0000313" key="3">
    <source>
        <dbReference type="Proteomes" id="UP000485058"/>
    </source>
</evidence>
<accession>A0A699YT30</accession>
<evidence type="ECO:0000313" key="2">
    <source>
        <dbReference type="EMBL" id="GFH12385.1"/>
    </source>
</evidence>
<evidence type="ECO:0000259" key="1">
    <source>
        <dbReference type="Pfam" id="PF10263"/>
    </source>
</evidence>
<feature type="domain" description="SprT-like" evidence="1">
    <location>
        <begin position="12"/>
        <end position="75"/>
    </location>
</feature>
<dbReference type="Proteomes" id="UP000485058">
    <property type="component" value="Unassembled WGS sequence"/>
</dbReference>
<name>A0A699YT30_HAELA</name>
<organism evidence="2 3">
    <name type="scientific">Haematococcus lacustris</name>
    <name type="common">Green alga</name>
    <name type="synonym">Haematococcus pluvialis</name>
    <dbReference type="NCBI Taxonomy" id="44745"/>
    <lineage>
        <taxon>Eukaryota</taxon>
        <taxon>Viridiplantae</taxon>
        <taxon>Chlorophyta</taxon>
        <taxon>core chlorophytes</taxon>
        <taxon>Chlorophyceae</taxon>
        <taxon>CS clade</taxon>
        <taxon>Chlamydomonadales</taxon>
        <taxon>Haematococcaceae</taxon>
        <taxon>Haematococcus</taxon>
    </lineage>
</organism>
<proteinExistence type="predicted"/>
<dbReference type="GO" id="GO:0005634">
    <property type="term" value="C:nucleus"/>
    <property type="evidence" value="ECO:0007669"/>
    <property type="project" value="TreeGrafter"/>
</dbReference>
<dbReference type="AlphaFoldDB" id="A0A699YT30"/>